<accession>A0A814VED7</accession>
<evidence type="ECO:0000313" key="4">
    <source>
        <dbReference type="EMBL" id="CAF1189487.1"/>
    </source>
</evidence>
<feature type="repeat" description="TPR" evidence="3">
    <location>
        <begin position="381"/>
        <end position="414"/>
    </location>
</feature>
<comment type="caution">
    <text evidence="4">The sequence shown here is derived from an EMBL/GenBank/DDBJ whole genome shotgun (WGS) entry which is preliminary data.</text>
</comment>
<dbReference type="SUPFAM" id="SSF56399">
    <property type="entry name" value="ADP-ribosylation"/>
    <property type="match status" value="1"/>
</dbReference>
<dbReference type="PANTHER" id="PTHR45641">
    <property type="entry name" value="TETRATRICOPEPTIDE REPEAT PROTEIN (AFU_ORTHOLOGUE AFUA_6G03870)"/>
    <property type="match status" value="1"/>
</dbReference>
<feature type="repeat" description="TPR" evidence="3">
    <location>
        <begin position="507"/>
        <end position="540"/>
    </location>
</feature>
<gene>
    <name evidence="5" type="ORF">FNK824_LOCUS21738</name>
    <name evidence="4" type="ORF">SEV965_LOCUS20511</name>
</gene>
<evidence type="ECO:0000256" key="2">
    <source>
        <dbReference type="ARBA" id="ARBA00022803"/>
    </source>
</evidence>
<dbReference type="PROSITE" id="PS50005">
    <property type="entry name" value="TPR"/>
    <property type="match status" value="2"/>
</dbReference>
<dbReference type="EMBL" id="CAJOBE010004249">
    <property type="protein sequence ID" value="CAF3923304.1"/>
    <property type="molecule type" value="Genomic_DNA"/>
</dbReference>
<evidence type="ECO:0008006" key="7">
    <source>
        <dbReference type="Google" id="ProtNLM"/>
    </source>
</evidence>
<organism evidence="4 6">
    <name type="scientific">Rotaria sordida</name>
    <dbReference type="NCBI Taxonomy" id="392033"/>
    <lineage>
        <taxon>Eukaryota</taxon>
        <taxon>Metazoa</taxon>
        <taxon>Spiralia</taxon>
        <taxon>Gnathifera</taxon>
        <taxon>Rotifera</taxon>
        <taxon>Eurotatoria</taxon>
        <taxon>Bdelloidea</taxon>
        <taxon>Philodinida</taxon>
        <taxon>Philodinidae</taxon>
        <taxon>Rotaria</taxon>
    </lineage>
</organism>
<dbReference type="Pfam" id="PF13424">
    <property type="entry name" value="TPR_12"/>
    <property type="match status" value="2"/>
</dbReference>
<proteinExistence type="predicted"/>
<keyword evidence="2 3" id="KW-0802">TPR repeat</keyword>
<dbReference type="Gene3D" id="1.25.40.10">
    <property type="entry name" value="Tetratricopeptide repeat domain"/>
    <property type="match status" value="2"/>
</dbReference>
<dbReference type="SUPFAM" id="SSF48452">
    <property type="entry name" value="TPR-like"/>
    <property type="match status" value="2"/>
</dbReference>
<protein>
    <recommendedName>
        <fullName evidence="7">NAD(P)(+)--arginine ADP-ribosyltransferase</fullName>
    </recommendedName>
</protein>
<dbReference type="PROSITE" id="PS51996">
    <property type="entry name" value="TR_MART"/>
    <property type="match status" value="1"/>
</dbReference>
<dbReference type="Proteomes" id="UP000663889">
    <property type="component" value="Unassembled WGS sequence"/>
</dbReference>
<name>A0A814VED7_9BILA</name>
<dbReference type="Gene3D" id="3.90.176.10">
    <property type="entry name" value="Toxin ADP-ribosyltransferase, Chain A, domain 1"/>
    <property type="match status" value="1"/>
</dbReference>
<keyword evidence="1" id="KW-0677">Repeat</keyword>
<evidence type="ECO:0000313" key="5">
    <source>
        <dbReference type="EMBL" id="CAF3923304.1"/>
    </source>
</evidence>
<dbReference type="SMART" id="SM00028">
    <property type="entry name" value="TPR"/>
    <property type="match status" value="4"/>
</dbReference>
<dbReference type="AlphaFoldDB" id="A0A814VED7"/>
<dbReference type="Proteomes" id="UP000663874">
    <property type="component" value="Unassembled WGS sequence"/>
</dbReference>
<reference evidence="4" key="1">
    <citation type="submission" date="2021-02" db="EMBL/GenBank/DDBJ databases">
        <authorList>
            <person name="Nowell W R."/>
        </authorList>
    </citation>
    <scope>NUCLEOTIDE SEQUENCE</scope>
</reference>
<dbReference type="EMBL" id="CAJNOU010001337">
    <property type="protein sequence ID" value="CAF1189487.1"/>
    <property type="molecule type" value="Genomic_DNA"/>
</dbReference>
<evidence type="ECO:0000256" key="3">
    <source>
        <dbReference type="PROSITE-ProRule" id="PRU00339"/>
    </source>
</evidence>
<dbReference type="InterPro" id="IPR011990">
    <property type="entry name" value="TPR-like_helical_dom_sf"/>
</dbReference>
<dbReference type="PANTHER" id="PTHR45641:SF19">
    <property type="entry name" value="NEPHROCYSTIN-3"/>
    <property type="match status" value="1"/>
</dbReference>
<sequence>MPQSIDQRKVNVALRRLPTIRPSVTIVWIEDSCTSSRLFDNNGENMNYVDSLHNHFIVWYTSILKSIKYFKQARSYERIIVVVVLADDSGSINKEASTLLLAMPHDSSEAKREMLVECRAYYRGKHKELVAIDKFEHSYCSADAIKWYTRPCFLYRIVNKALRSEDILGLYTFRYFIADLCTRLEEVATLTRARYTMPFRVYRGARLSKNEVEELRVGTLVATNGYMSSSIHLNVAQLFISIDPTTGMSPSRSRDDKQQFVLFEIDINLTDSSEIIVADVSDYSAVPDEKELLFDLGTTFIITNTEYDIEHYLWHIRMVSSSEMAQLRQDYSAYINRRLTDTSPTMMFGHLLSDISSDYSAAMNYFYRLLRTISVDDEDHPTIYFYLARLYRFIGKHKKAIEYFQRALLLQKPKLPQSSMAYGRALAGLATTYSEMGESTRAVLLYERAMAIHRAFLPSDHIEMIMDSNRLAYAYWQEKQYERALAHLSSALTFYRQKMPVDHPGQAQALHTMGLVHHTLGNREQALDYYTKALHMRQSLLSNDHPFVARTYYQMSLLHAEQDDERTIALDYAQRALNIRYRKLPPNHKELNQSIELVKRLSQKK</sequence>
<evidence type="ECO:0000256" key="1">
    <source>
        <dbReference type="ARBA" id="ARBA00022737"/>
    </source>
</evidence>
<evidence type="ECO:0000313" key="6">
    <source>
        <dbReference type="Proteomes" id="UP000663889"/>
    </source>
</evidence>
<dbReference type="InterPro" id="IPR019734">
    <property type="entry name" value="TPR_rpt"/>
</dbReference>